<proteinExistence type="predicted"/>
<dbReference type="Proteomes" id="UP000262371">
    <property type="component" value="Unassembled WGS sequence"/>
</dbReference>
<dbReference type="RefSeq" id="WP_116704147.1">
    <property type="nucleotide sequence ID" value="NZ_QUWV01000164.1"/>
</dbReference>
<reference evidence="1 2" key="1">
    <citation type="submission" date="2018-08" db="EMBL/GenBank/DDBJ databases">
        <title>Komagataeibacter sp. AV 382.</title>
        <authorList>
            <person name="Skraban J."/>
            <person name="Trcek J."/>
        </authorList>
    </citation>
    <scope>NUCLEOTIDE SEQUENCE [LARGE SCALE GENOMIC DNA]</scope>
    <source>
        <strain evidence="1 2">AV 382</strain>
    </source>
</reference>
<accession>A0A371YWZ5</accession>
<dbReference type="OrthoDB" id="7284841at2"/>
<evidence type="ECO:0000313" key="2">
    <source>
        <dbReference type="Proteomes" id="UP000262371"/>
    </source>
</evidence>
<protein>
    <submittedName>
        <fullName evidence="1">Uncharacterized protein</fullName>
    </submittedName>
</protein>
<sequence>MSNETMTREGLIWHASCVIAVMEGKRLYAAPGKSLVGDREYVLTLLKDVAKAIDTDGKVSVG</sequence>
<comment type="caution">
    <text evidence="1">The sequence shown here is derived from an EMBL/GenBank/DDBJ whole genome shotgun (WGS) entry which is preliminary data.</text>
</comment>
<dbReference type="EMBL" id="QUWV01000164">
    <property type="protein sequence ID" value="RFD18734.1"/>
    <property type="molecule type" value="Genomic_DNA"/>
</dbReference>
<keyword evidence="2" id="KW-1185">Reference proteome</keyword>
<evidence type="ECO:0000313" key="1">
    <source>
        <dbReference type="EMBL" id="RFD18734.1"/>
    </source>
</evidence>
<organism evidence="1 2">
    <name type="scientific">Komagataeibacter melaceti</name>
    <dbReference type="NCBI Taxonomy" id="2766577"/>
    <lineage>
        <taxon>Bacteria</taxon>
        <taxon>Pseudomonadati</taxon>
        <taxon>Pseudomonadota</taxon>
        <taxon>Alphaproteobacteria</taxon>
        <taxon>Acetobacterales</taxon>
        <taxon>Acetobacteraceae</taxon>
        <taxon>Komagataeibacter</taxon>
    </lineage>
</organism>
<name>A0A371YWZ5_9PROT</name>
<gene>
    <name evidence="1" type="ORF">DY926_15265</name>
</gene>
<dbReference type="AlphaFoldDB" id="A0A371YWZ5"/>